<reference evidence="2 3" key="1">
    <citation type="submission" date="2016-10" db="EMBL/GenBank/DDBJ databases">
        <title>Comparative genome analysis of multiple Pseudomonas spp. focuses on biocontrol and plant growth promoting traits.</title>
        <authorList>
            <person name="Tao X.-Y."/>
            <person name="Taylor C.G."/>
        </authorList>
    </citation>
    <scope>NUCLEOTIDE SEQUENCE [LARGE SCALE GENOMIC DNA]</scope>
    <source>
        <strain evidence="2 3">36G2</strain>
    </source>
</reference>
<protein>
    <recommendedName>
        <fullName evidence="4">DUF1453 domain-containing protein</fullName>
    </recommendedName>
</protein>
<name>A0A423NVY0_PSEFL</name>
<evidence type="ECO:0000313" key="2">
    <source>
        <dbReference type="EMBL" id="ROO02385.1"/>
    </source>
</evidence>
<dbReference type="AlphaFoldDB" id="A0A423NVY0"/>
<feature type="transmembrane region" description="Helical" evidence="1">
    <location>
        <begin position="6"/>
        <end position="24"/>
    </location>
</feature>
<accession>A0A423NVY0</accession>
<proteinExistence type="predicted"/>
<dbReference type="EMBL" id="MOBZ01000023">
    <property type="protein sequence ID" value="ROO02385.1"/>
    <property type="molecule type" value="Genomic_DNA"/>
</dbReference>
<evidence type="ECO:0008006" key="4">
    <source>
        <dbReference type="Google" id="ProtNLM"/>
    </source>
</evidence>
<keyword evidence="1" id="KW-0472">Membrane</keyword>
<evidence type="ECO:0000313" key="3">
    <source>
        <dbReference type="Proteomes" id="UP000283619"/>
    </source>
</evidence>
<keyword evidence="1" id="KW-0812">Transmembrane</keyword>
<keyword evidence="1" id="KW-1133">Transmembrane helix</keyword>
<gene>
    <name evidence="2" type="ORF">BK673_27150</name>
</gene>
<sequence length="171" mass="18903">MLVTLQNTPLWVYVVFLVLLYFGLKARKPQHESRFSLLSTPLVLLGWSLLSLNLTVDPGLSLSGWLIALLLGALSASLIFPNKGINLDDPETGLIVPGTWKALILLLLFFAVNYYFGYQDDAHPERAAAPDMLLFKAAASGFISGLISARSLKYYRLLRTLQAQRPPLSAQ</sequence>
<comment type="caution">
    <text evidence="2">The sequence shown here is derived from an EMBL/GenBank/DDBJ whole genome shotgun (WGS) entry which is preliminary data.</text>
</comment>
<feature type="transmembrane region" description="Helical" evidence="1">
    <location>
        <begin position="92"/>
        <end position="112"/>
    </location>
</feature>
<dbReference type="Proteomes" id="UP000283619">
    <property type="component" value="Unassembled WGS sequence"/>
</dbReference>
<dbReference type="RefSeq" id="WP_123595718.1">
    <property type="nucleotide sequence ID" value="NZ_MOBZ01000023.1"/>
</dbReference>
<evidence type="ECO:0000256" key="1">
    <source>
        <dbReference type="SAM" id="Phobius"/>
    </source>
</evidence>
<feature type="transmembrane region" description="Helical" evidence="1">
    <location>
        <begin position="132"/>
        <end position="149"/>
    </location>
</feature>
<organism evidence="2 3">
    <name type="scientific">Pseudomonas fluorescens</name>
    <dbReference type="NCBI Taxonomy" id="294"/>
    <lineage>
        <taxon>Bacteria</taxon>
        <taxon>Pseudomonadati</taxon>
        <taxon>Pseudomonadota</taxon>
        <taxon>Gammaproteobacteria</taxon>
        <taxon>Pseudomonadales</taxon>
        <taxon>Pseudomonadaceae</taxon>
        <taxon>Pseudomonas</taxon>
    </lineage>
</organism>
<feature type="transmembrane region" description="Helical" evidence="1">
    <location>
        <begin position="36"/>
        <end position="56"/>
    </location>
</feature>
<feature type="transmembrane region" description="Helical" evidence="1">
    <location>
        <begin position="62"/>
        <end position="80"/>
    </location>
</feature>